<sequence>MDVLIVGGGPAGRALASACSARGLATALVDPHPERPWPATYAAWADELPDDAPVAVSTSRSRVFTTTEHRIARGYAVLDNERLRRLPDDVRVVQGTVVERDDRQVVLRDGRVLRAGLVVNAAGARGQVAQHAVGVVVPKAAAAPFVGDDEALVMDWRKPPDAATPDPTFLYAIPVSDDRVLLEETSLARKPGLPLAELRVRLHARLAAQGIPLPHDEERVRIPMDPGPEWDAFGAAAGLVHPATGYSVATALRLAPAVARAIVDGVPVRNVVWPAGARAVHALRRHGLSALLAMRPDQVPQFFDLFFQLPENLQRNYLCDRSDLRGTLDAMSALFRRAPWRMRARLAFSVQSATDTRTPG</sequence>
<comment type="caution">
    <text evidence="1">The sequence shown here is derived from an EMBL/GenBank/DDBJ whole genome shotgun (WGS) entry which is preliminary data.</text>
</comment>
<organism evidence="1 2">
    <name type="scientific">Saccharothrix tamanrassetensis</name>
    <dbReference type="NCBI Taxonomy" id="1051531"/>
    <lineage>
        <taxon>Bacteria</taxon>
        <taxon>Bacillati</taxon>
        <taxon>Actinomycetota</taxon>
        <taxon>Actinomycetes</taxon>
        <taxon>Pseudonocardiales</taxon>
        <taxon>Pseudonocardiaceae</taxon>
        <taxon>Saccharothrix</taxon>
    </lineage>
</organism>
<gene>
    <name evidence="1" type="ORF">FHS29_005638</name>
</gene>
<dbReference type="InterPro" id="IPR036188">
    <property type="entry name" value="FAD/NAD-bd_sf"/>
</dbReference>
<dbReference type="Proteomes" id="UP000547510">
    <property type="component" value="Unassembled WGS sequence"/>
</dbReference>
<dbReference type="EMBL" id="JACHJN010000010">
    <property type="protein sequence ID" value="MBB5959018.1"/>
    <property type="molecule type" value="Genomic_DNA"/>
</dbReference>
<dbReference type="RefSeq" id="WP_184695551.1">
    <property type="nucleotide sequence ID" value="NZ_JACHJN010000010.1"/>
</dbReference>
<keyword evidence="1" id="KW-0413">Isomerase</keyword>
<evidence type="ECO:0000313" key="2">
    <source>
        <dbReference type="Proteomes" id="UP000547510"/>
    </source>
</evidence>
<name>A0A841CS91_9PSEU</name>
<dbReference type="PANTHER" id="PTHR39757">
    <property type="match status" value="1"/>
</dbReference>
<dbReference type="GO" id="GO:0016853">
    <property type="term" value="F:isomerase activity"/>
    <property type="evidence" value="ECO:0007669"/>
    <property type="project" value="UniProtKB-KW"/>
</dbReference>
<evidence type="ECO:0000313" key="1">
    <source>
        <dbReference type="EMBL" id="MBB5959018.1"/>
    </source>
</evidence>
<reference evidence="1 2" key="1">
    <citation type="submission" date="2020-08" db="EMBL/GenBank/DDBJ databases">
        <title>Genomic Encyclopedia of Type Strains, Phase III (KMG-III): the genomes of soil and plant-associated and newly described type strains.</title>
        <authorList>
            <person name="Whitman W."/>
        </authorList>
    </citation>
    <scope>NUCLEOTIDE SEQUENCE [LARGE SCALE GENOMIC DNA]</scope>
    <source>
        <strain evidence="1 2">CECT 8640</strain>
    </source>
</reference>
<accession>A0A841CS91</accession>
<dbReference type="SUPFAM" id="SSF51905">
    <property type="entry name" value="FAD/NAD(P)-binding domain"/>
    <property type="match status" value="1"/>
</dbReference>
<protein>
    <submittedName>
        <fullName evidence="1">Lycopene beta-cyclase</fullName>
        <ecNumber evidence="1">5.5.1.19</ecNumber>
    </submittedName>
</protein>
<dbReference type="Gene3D" id="3.50.50.60">
    <property type="entry name" value="FAD/NAD(P)-binding domain"/>
    <property type="match status" value="2"/>
</dbReference>
<dbReference type="AlphaFoldDB" id="A0A841CS91"/>
<dbReference type="PANTHER" id="PTHR39757:SF5">
    <property type="entry name" value="OS02G0190600 PROTEIN"/>
    <property type="match status" value="1"/>
</dbReference>
<proteinExistence type="predicted"/>
<dbReference type="Pfam" id="PF05834">
    <property type="entry name" value="Lycopene_cycl"/>
    <property type="match status" value="1"/>
</dbReference>
<dbReference type="EC" id="5.5.1.19" evidence="1"/>
<keyword evidence="2" id="KW-1185">Reference proteome</keyword>